<keyword evidence="1" id="KW-0732">Signal</keyword>
<feature type="chain" id="PRO_5021974036" description="GDSL esterase/lipase" evidence="1">
    <location>
        <begin position="26"/>
        <end position="102"/>
    </location>
</feature>
<dbReference type="EMBL" id="VIEB01000203">
    <property type="protein sequence ID" value="TQE01029.1"/>
    <property type="molecule type" value="Genomic_DNA"/>
</dbReference>
<gene>
    <name evidence="2" type="ORF">C1H46_013306</name>
</gene>
<organism evidence="2 3">
    <name type="scientific">Malus baccata</name>
    <name type="common">Siberian crab apple</name>
    <name type="synonym">Pyrus baccata</name>
    <dbReference type="NCBI Taxonomy" id="106549"/>
    <lineage>
        <taxon>Eukaryota</taxon>
        <taxon>Viridiplantae</taxon>
        <taxon>Streptophyta</taxon>
        <taxon>Embryophyta</taxon>
        <taxon>Tracheophyta</taxon>
        <taxon>Spermatophyta</taxon>
        <taxon>Magnoliopsida</taxon>
        <taxon>eudicotyledons</taxon>
        <taxon>Gunneridae</taxon>
        <taxon>Pentapetalae</taxon>
        <taxon>rosids</taxon>
        <taxon>fabids</taxon>
        <taxon>Rosales</taxon>
        <taxon>Rosaceae</taxon>
        <taxon>Amygdaloideae</taxon>
        <taxon>Maleae</taxon>
        <taxon>Malus</taxon>
    </lineage>
</organism>
<accession>A0A540MQG0</accession>
<name>A0A540MQG0_MALBA</name>
<evidence type="ECO:0000313" key="2">
    <source>
        <dbReference type="EMBL" id="TQE01029.1"/>
    </source>
</evidence>
<evidence type="ECO:0000313" key="3">
    <source>
        <dbReference type="Proteomes" id="UP000315295"/>
    </source>
</evidence>
<proteinExistence type="predicted"/>
<evidence type="ECO:0000256" key="1">
    <source>
        <dbReference type="SAM" id="SignalP"/>
    </source>
</evidence>
<protein>
    <recommendedName>
        <fullName evidence="4">GDSL esterase/lipase</fullName>
    </recommendedName>
</protein>
<keyword evidence="3" id="KW-1185">Reference proteome</keyword>
<dbReference type="Proteomes" id="UP000315295">
    <property type="component" value="Unassembled WGS sequence"/>
</dbReference>
<comment type="caution">
    <text evidence="2">The sequence shown here is derived from an EMBL/GenBank/DDBJ whole genome shotgun (WGS) entry which is preliminary data.</text>
</comment>
<feature type="signal peptide" evidence="1">
    <location>
        <begin position="1"/>
        <end position="25"/>
    </location>
</feature>
<reference evidence="2 3" key="1">
    <citation type="journal article" date="2019" name="G3 (Bethesda)">
        <title>Sequencing of a Wild Apple (Malus baccata) Genome Unravels the Differences Between Cultivated and Wild Apple Species Regarding Disease Resistance and Cold Tolerance.</title>
        <authorList>
            <person name="Chen X."/>
        </authorList>
    </citation>
    <scope>NUCLEOTIDE SEQUENCE [LARGE SCALE GENOMIC DNA]</scope>
    <source>
        <strain evidence="3">cv. Shandingzi</strain>
        <tissue evidence="2">Leaves</tissue>
    </source>
</reference>
<sequence>MARASLVNVVVVLLVTVGIIPHANCCYTSIIGSGDSLADTGNTYTNAVDRHGDPFHFFPPYGKIDLLSWLQPPCNSKQQLLWPQIKLKFLFCFFSGLQLPGN</sequence>
<evidence type="ECO:0008006" key="4">
    <source>
        <dbReference type="Google" id="ProtNLM"/>
    </source>
</evidence>
<dbReference type="AlphaFoldDB" id="A0A540MQG0"/>